<proteinExistence type="predicted"/>
<feature type="chain" id="PRO_5013051512" evidence="1">
    <location>
        <begin position="18"/>
        <end position="352"/>
    </location>
</feature>
<sequence>MTIKRLHSIVLLGLAMASCNPSSLEDTISLGAGAEPQEASRLDSSGKTIDVAQEEAVVVPQSVTGAYLYCVEQDLAESSEFKVLCALRDDESHKTIDLSDNDINVRWTVDGLQAPWEAKLVSRALPEEPLWHIQHSFEMLDEGEKPLIRQNARFGIDIISGPVQLETDSVVVVRNPLTWSLLDGDVAPPTNTFTGGSEIMEEVILGVCRIYTPRGIIPGKLVHMEYFGRTGSDCYSSSPGDTTRAGTGSSNVAEVLTWPSTQVRDQFSWIDASDGAIPKNAVIGGQSENGRLIYLCRNLQLPIPEAADRPNFPDGEPTPGYIISGESSCRHEFFGDEHLSQTYQVLVDVLAN</sequence>
<dbReference type="InterPro" id="IPR006616">
    <property type="entry name" value="DM9_repeat"/>
</dbReference>
<name>A0A1Y6BSG0_9BACT</name>
<dbReference type="SMART" id="SM00696">
    <property type="entry name" value="DM9"/>
    <property type="match status" value="1"/>
</dbReference>
<reference evidence="3" key="1">
    <citation type="submission" date="2017-04" db="EMBL/GenBank/DDBJ databases">
        <authorList>
            <person name="Varghese N."/>
            <person name="Submissions S."/>
        </authorList>
    </citation>
    <scope>NUCLEOTIDE SEQUENCE [LARGE SCALE GENOMIC DNA]</scope>
    <source>
        <strain evidence="3">RKEM611</strain>
    </source>
</reference>
<accession>A0A1Y6BSG0</accession>
<keyword evidence="3" id="KW-1185">Reference proteome</keyword>
<dbReference type="PROSITE" id="PS51257">
    <property type="entry name" value="PROKAR_LIPOPROTEIN"/>
    <property type="match status" value="1"/>
</dbReference>
<evidence type="ECO:0000256" key="1">
    <source>
        <dbReference type="SAM" id="SignalP"/>
    </source>
</evidence>
<dbReference type="AlphaFoldDB" id="A0A1Y6BSG0"/>
<dbReference type="Proteomes" id="UP000192907">
    <property type="component" value="Unassembled WGS sequence"/>
</dbReference>
<feature type="signal peptide" evidence="1">
    <location>
        <begin position="1"/>
        <end position="17"/>
    </location>
</feature>
<organism evidence="2 3">
    <name type="scientific">Pseudobacteriovorax antillogorgiicola</name>
    <dbReference type="NCBI Taxonomy" id="1513793"/>
    <lineage>
        <taxon>Bacteria</taxon>
        <taxon>Pseudomonadati</taxon>
        <taxon>Bdellovibrionota</taxon>
        <taxon>Oligoflexia</taxon>
        <taxon>Oligoflexales</taxon>
        <taxon>Pseudobacteriovoracaceae</taxon>
        <taxon>Pseudobacteriovorax</taxon>
    </lineage>
</organism>
<evidence type="ECO:0000313" key="3">
    <source>
        <dbReference type="Proteomes" id="UP000192907"/>
    </source>
</evidence>
<gene>
    <name evidence="2" type="ORF">SAMN06296036_10885</name>
</gene>
<dbReference type="EMBL" id="FWZT01000008">
    <property type="protein sequence ID" value="SMF25625.1"/>
    <property type="molecule type" value="Genomic_DNA"/>
</dbReference>
<dbReference type="Pfam" id="PF11901">
    <property type="entry name" value="DM9"/>
    <property type="match status" value="1"/>
</dbReference>
<dbReference type="PANTHER" id="PTHR31649:SF1">
    <property type="entry name" value="FARNESOIC ACID O-METHYL TRANSFERASE DOMAIN-CONTAINING PROTEIN"/>
    <property type="match status" value="1"/>
</dbReference>
<dbReference type="PANTHER" id="PTHR31649">
    <property type="entry name" value="AGAP009604-PA"/>
    <property type="match status" value="1"/>
</dbReference>
<keyword evidence="1" id="KW-0732">Signal</keyword>
<evidence type="ECO:0000313" key="2">
    <source>
        <dbReference type="EMBL" id="SMF25625.1"/>
    </source>
</evidence>
<dbReference type="RefSeq" id="WP_132318976.1">
    <property type="nucleotide sequence ID" value="NZ_FWZT01000008.1"/>
</dbReference>
<protein>
    <submittedName>
        <fullName evidence="2">Uncharacterized protein</fullName>
    </submittedName>
</protein>